<feature type="non-terminal residue" evidence="1">
    <location>
        <position position="256"/>
    </location>
</feature>
<dbReference type="GO" id="GO:0043571">
    <property type="term" value="P:maintenance of CRISPR repeat elements"/>
    <property type="evidence" value="ECO:0007669"/>
    <property type="project" value="InterPro"/>
</dbReference>
<dbReference type="InterPro" id="IPR006482">
    <property type="entry name" value="Cas7_Csh2/Csh2"/>
</dbReference>
<dbReference type="NCBIfam" id="TIGR01595">
    <property type="entry name" value="cas_CT1132"/>
    <property type="match status" value="1"/>
</dbReference>
<proteinExistence type="predicted"/>
<reference evidence="1" key="1">
    <citation type="journal article" date="2021" name="PeerJ">
        <title>Extensive microbial diversity within the chicken gut microbiome revealed by metagenomics and culture.</title>
        <authorList>
            <person name="Gilroy R."/>
            <person name="Ravi A."/>
            <person name="Getino M."/>
            <person name="Pursley I."/>
            <person name="Horton D.L."/>
            <person name="Alikhan N.F."/>
            <person name="Baker D."/>
            <person name="Gharbi K."/>
            <person name="Hall N."/>
            <person name="Watson M."/>
            <person name="Adriaenssens E.M."/>
            <person name="Foster-Nyarko E."/>
            <person name="Jarju S."/>
            <person name="Secka A."/>
            <person name="Antonio M."/>
            <person name="Oren A."/>
            <person name="Chaudhuri R.R."/>
            <person name="La Ragione R."/>
            <person name="Hildebrand F."/>
            <person name="Pallen M.J."/>
        </authorList>
    </citation>
    <scope>NUCLEOTIDE SEQUENCE</scope>
    <source>
        <strain evidence="1">Gambia15-2214</strain>
    </source>
</reference>
<reference evidence="1" key="2">
    <citation type="submission" date="2021-04" db="EMBL/GenBank/DDBJ databases">
        <authorList>
            <person name="Gilroy R."/>
        </authorList>
    </citation>
    <scope>NUCLEOTIDE SEQUENCE</scope>
    <source>
        <strain evidence="1">Gambia15-2214</strain>
    </source>
</reference>
<comment type="caution">
    <text evidence="1">The sequence shown here is derived from an EMBL/GenBank/DDBJ whole genome shotgun (WGS) entry which is preliminary data.</text>
</comment>
<dbReference type="AlphaFoldDB" id="A0A9E2P0A0"/>
<gene>
    <name evidence="1" type="primary">cas7c</name>
    <name evidence="1" type="ORF">IAA16_03535</name>
</gene>
<sequence length="256" mass="28696">MEKLEKRYDFVLFFDVKDGNPNGDPDAGNLPRIDAETGHGIVTDVCLKRKIRNYVQMTKGQEAGYDIFVKEKAVLNKEIDTVYAELEIDANAKKPAKGDLIEKGRAGMCRKFFDIRTFGAVLSTGANAGQVRGPVQLTFARSVEPIVSFEHSITRMAVTKEEDIEKERTIGRKYTVPYGLYKAHGFVSPHFASSTGFSKEDLDLLWEALVQMFEVDRSAARGLMTTRRLVVFEHNSALGSKPADELFNRVEVRHTG</sequence>
<evidence type="ECO:0000313" key="2">
    <source>
        <dbReference type="Proteomes" id="UP000823914"/>
    </source>
</evidence>
<accession>A0A9E2P0A0</accession>
<dbReference type="Pfam" id="PF05107">
    <property type="entry name" value="Cas_Cas7"/>
    <property type="match status" value="1"/>
</dbReference>
<dbReference type="Proteomes" id="UP000823914">
    <property type="component" value="Unassembled WGS sequence"/>
</dbReference>
<protein>
    <submittedName>
        <fullName evidence="1">Type I-C CRISPR-associated protein Cas7/Csd2</fullName>
    </submittedName>
</protein>
<dbReference type="InterPro" id="IPR013418">
    <property type="entry name" value="CRISPR-assoc_prot_Cas7/Csd2"/>
</dbReference>
<name>A0A9E2P0A0_9SPIR</name>
<organism evidence="1 2">
    <name type="scientific">Candidatus Treponema excrementipullorum</name>
    <dbReference type="NCBI Taxonomy" id="2838768"/>
    <lineage>
        <taxon>Bacteria</taxon>
        <taxon>Pseudomonadati</taxon>
        <taxon>Spirochaetota</taxon>
        <taxon>Spirochaetia</taxon>
        <taxon>Spirochaetales</taxon>
        <taxon>Treponemataceae</taxon>
        <taxon>Treponema</taxon>
    </lineage>
</organism>
<evidence type="ECO:0000313" key="1">
    <source>
        <dbReference type="EMBL" id="MBU3849618.1"/>
    </source>
</evidence>
<dbReference type="EMBL" id="JAHLFV010000080">
    <property type="protein sequence ID" value="MBU3849618.1"/>
    <property type="molecule type" value="Genomic_DNA"/>
</dbReference>
<dbReference type="NCBIfam" id="TIGR02589">
    <property type="entry name" value="cas_Csd2"/>
    <property type="match status" value="1"/>
</dbReference>